<comment type="caution">
    <text evidence="8">The sequence shown here is derived from an EMBL/GenBank/DDBJ whole genome shotgun (WGS) entry which is preliminary data.</text>
</comment>
<accession>A0ABU6QMQ7</accession>
<feature type="compositionally biased region" description="Low complexity" evidence="5">
    <location>
        <begin position="1"/>
        <end position="12"/>
    </location>
</feature>
<evidence type="ECO:0000256" key="2">
    <source>
        <dbReference type="ARBA" id="ARBA00022771"/>
    </source>
</evidence>
<keyword evidence="1" id="KW-0479">Metal-binding</keyword>
<evidence type="ECO:0000256" key="5">
    <source>
        <dbReference type="SAM" id="MobiDB-lite"/>
    </source>
</evidence>
<sequence length="157" mass="17930">MESDGGSSASRRAGGRGRGERSSSSTQGFFAAKVGHERAAPTCDCGVYVVLYLSKTANNPNKLFFECPFFKVKLKHCRFFLWLDEHVAMFRRVSNDEGVKEVDDSVDEHFARISIEKRISDLEDKLASMEKKDWMNWKTICLWIFVLLIAVFVGCRY</sequence>
<evidence type="ECO:0000259" key="7">
    <source>
        <dbReference type="PROSITE" id="PS51999"/>
    </source>
</evidence>
<reference evidence="8 9" key="1">
    <citation type="journal article" date="2023" name="Plants (Basel)">
        <title>Bridging the Gap: Combining Genomics and Transcriptomics Approaches to Understand Stylosanthes scabra, an Orphan Legume from the Brazilian Caatinga.</title>
        <authorList>
            <person name="Ferreira-Neto J.R.C."/>
            <person name="da Silva M.D."/>
            <person name="Binneck E."/>
            <person name="de Melo N.F."/>
            <person name="da Silva R.H."/>
            <person name="de Melo A.L.T.M."/>
            <person name="Pandolfi V."/>
            <person name="Bustamante F.O."/>
            <person name="Brasileiro-Vidal A.C."/>
            <person name="Benko-Iseppon A.M."/>
        </authorList>
    </citation>
    <scope>NUCLEOTIDE SEQUENCE [LARGE SCALE GENOMIC DNA]</scope>
    <source>
        <tissue evidence="8">Leaves</tissue>
    </source>
</reference>
<dbReference type="PANTHER" id="PTHR33248">
    <property type="entry name" value="ZINC ION-BINDING PROTEIN"/>
    <property type="match status" value="1"/>
</dbReference>
<dbReference type="Proteomes" id="UP001341840">
    <property type="component" value="Unassembled WGS sequence"/>
</dbReference>
<organism evidence="8 9">
    <name type="scientific">Stylosanthes scabra</name>
    <dbReference type="NCBI Taxonomy" id="79078"/>
    <lineage>
        <taxon>Eukaryota</taxon>
        <taxon>Viridiplantae</taxon>
        <taxon>Streptophyta</taxon>
        <taxon>Embryophyta</taxon>
        <taxon>Tracheophyta</taxon>
        <taxon>Spermatophyta</taxon>
        <taxon>Magnoliopsida</taxon>
        <taxon>eudicotyledons</taxon>
        <taxon>Gunneridae</taxon>
        <taxon>Pentapetalae</taxon>
        <taxon>rosids</taxon>
        <taxon>fabids</taxon>
        <taxon>Fabales</taxon>
        <taxon>Fabaceae</taxon>
        <taxon>Papilionoideae</taxon>
        <taxon>50 kb inversion clade</taxon>
        <taxon>dalbergioids sensu lato</taxon>
        <taxon>Dalbergieae</taxon>
        <taxon>Pterocarpus clade</taxon>
        <taxon>Stylosanthes</taxon>
    </lineage>
</organism>
<keyword evidence="9" id="KW-1185">Reference proteome</keyword>
<name>A0ABU6QMQ7_9FABA</name>
<keyword evidence="6" id="KW-0472">Membrane</keyword>
<feature type="domain" description="GRF-type" evidence="7">
    <location>
        <begin position="43"/>
        <end position="86"/>
    </location>
</feature>
<dbReference type="InterPro" id="IPR010666">
    <property type="entry name" value="Znf_GRF"/>
</dbReference>
<keyword evidence="2 4" id="KW-0863">Zinc-finger</keyword>
<evidence type="ECO:0000256" key="6">
    <source>
        <dbReference type="SAM" id="Phobius"/>
    </source>
</evidence>
<dbReference type="EMBL" id="JASCZI010000719">
    <property type="protein sequence ID" value="MED6113123.1"/>
    <property type="molecule type" value="Genomic_DNA"/>
</dbReference>
<evidence type="ECO:0000256" key="1">
    <source>
        <dbReference type="ARBA" id="ARBA00022723"/>
    </source>
</evidence>
<evidence type="ECO:0000313" key="8">
    <source>
        <dbReference type="EMBL" id="MED6113123.1"/>
    </source>
</evidence>
<keyword evidence="3" id="KW-0862">Zinc</keyword>
<keyword evidence="6" id="KW-0812">Transmembrane</keyword>
<protein>
    <recommendedName>
        <fullName evidence="7">GRF-type domain-containing protein</fullName>
    </recommendedName>
</protein>
<evidence type="ECO:0000256" key="3">
    <source>
        <dbReference type="ARBA" id="ARBA00022833"/>
    </source>
</evidence>
<feature type="region of interest" description="Disordered" evidence="5">
    <location>
        <begin position="1"/>
        <end position="24"/>
    </location>
</feature>
<dbReference type="PROSITE" id="PS51999">
    <property type="entry name" value="ZF_GRF"/>
    <property type="match status" value="1"/>
</dbReference>
<evidence type="ECO:0000313" key="9">
    <source>
        <dbReference type="Proteomes" id="UP001341840"/>
    </source>
</evidence>
<feature type="transmembrane region" description="Helical" evidence="6">
    <location>
        <begin position="135"/>
        <end position="154"/>
    </location>
</feature>
<keyword evidence="6" id="KW-1133">Transmembrane helix</keyword>
<gene>
    <name evidence="8" type="ORF">PIB30_067960</name>
</gene>
<evidence type="ECO:0000256" key="4">
    <source>
        <dbReference type="PROSITE-ProRule" id="PRU01343"/>
    </source>
</evidence>
<dbReference type="Pfam" id="PF06839">
    <property type="entry name" value="Zn_ribbon_GRF"/>
    <property type="match status" value="1"/>
</dbReference>
<proteinExistence type="predicted"/>